<sequence length="300" mass="32444">MEPESLGTTITATRKVRFAPKVPRRREPKPAETKIEAVDDAEAAAQTKDLLRRVTVFALSSLCSSAPVQVSFGYGGLSTSIRSYGPPKGGSSSNRSQGPVSDGCATASCTRVEKEYKEPWDYYSYYPVTLPLRRPYSGNPELLDEGEFGEALESAAYDENSTKPAVELGLMEENDETSIFFLQLPSSLPMVKLSAPAKDNEIANSLRPSKGVVPLEKACSLDKLPPGFMGKMLVYKSGAIKLKLGDILYDVSSGSDCLFAQDVVAINTEEKHCCIVGELNKRAIITPDVDSLLNSMAELG</sequence>
<keyword evidence="2" id="KW-0240">DNA-directed RNA polymerase</keyword>
<comment type="subcellular location">
    <subcellularLocation>
        <location evidence="1">Nucleus</location>
    </subcellularLocation>
</comment>
<evidence type="ECO:0000256" key="4">
    <source>
        <dbReference type="ARBA" id="ARBA00023242"/>
    </source>
</evidence>
<dbReference type="PANTHER" id="PTHR13408:SF0">
    <property type="entry name" value="DNA-DIRECTED RNA POLYMERASE III SUBUNIT RPC4"/>
    <property type="match status" value="1"/>
</dbReference>
<dbReference type="Pfam" id="PF05132">
    <property type="entry name" value="RNA_pol_Rpc4"/>
    <property type="match status" value="1"/>
</dbReference>
<protein>
    <submittedName>
        <fullName evidence="6">Uncharacterized protein</fullName>
    </submittedName>
</protein>
<dbReference type="OMA" id="TPGLNCV"/>
<dbReference type="GO" id="GO:0005666">
    <property type="term" value="C:RNA polymerase III complex"/>
    <property type="evidence" value="ECO:0007669"/>
    <property type="project" value="InterPro"/>
</dbReference>
<feature type="region of interest" description="Disordered" evidence="5">
    <location>
        <begin position="84"/>
        <end position="104"/>
    </location>
</feature>
<name>A0A834ZQX7_TETSI</name>
<dbReference type="EMBL" id="JABCRI010000004">
    <property type="protein sequence ID" value="KAF8406792.1"/>
    <property type="molecule type" value="Genomic_DNA"/>
</dbReference>
<dbReference type="GO" id="GO:0042797">
    <property type="term" value="P:tRNA transcription by RNA polymerase III"/>
    <property type="evidence" value="ECO:0007669"/>
    <property type="project" value="TreeGrafter"/>
</dbReference>
<dbReference type="OrthoDB" id="5836119at2759"/>
<keyword evidence="4" id="KW-0539">Nucleus</keyword>
<evidence type="ECO:0000256" key="5">
    <source>
        <dbReference type="SAM" id="MobiDB-lite"/>
    </source>
</evidence>
<comment type="caution">
    <text evidence="6">The sequence shown here is derived from an EMBL/GenBank/DDBJ whole genome shotgun (WGS) entry which is preliminary data.</text>
</comment>
<accession>A0A834ZQX7</accession>
<feature type="compositionally biased region" description="Polar residues" evidence="5">
    <location>
        <begin position="90"/>
        <end position="99"/>
    </location>
</feature>
<evidence type="ECO:0000256" key="2">
    <source>
        <dbReference type="ARBA" id="ARBA00022478"/>
    </source>
</evidence>
<gene>
    <name evidence="6" type="ORF">HHK36_005913</name>
</gene>
<evidence type="ECO:0000256" key="1">
    <source>
        <dbReference type="ARBA" id="ARBA00004123"/>
    </source>
</evidence>
<proteinExistence type="predicted"/>
<dbReference type="PANTHER" id="PTHR13408">
    <property type="entry name" value="DNA-DIRECTED RNA POLYMERASE III"/>
    <property type="match status" value="1"/>
</dbReference>
<dbReference type="InterPro" id="IPR007811">
    <property type="entry name" value="RPC4"/>
</dbReference>
<evidence type="ECO:0000256" key="3">
    <source>
        <dbReference type="ARBA" id="ARBA00023163"/>
    </source>
</evidence>
<reference evidence="6 7" key="1">
    <citation type="submission" date="2020-04" db="EMBL/GenBank/DDBJ databases">
        <title>Plant Genome Project.</title>
        <authorList>
            <person name="Zhang R.-G."/>
        </authorList>
    </citation>
    <scope>NUCLEOTIDE SEQUENCE [LARGE SCALE GENOMIC DNA]</scope>
    <source>
        <strain evidence="6">YNK0</strain>
        <tissue evidence="6">Leaf</tissue>
    </source>
</reference>
<dbReference type="Proteomes" id="UP000655225">
    <property type="component" value="Unassembled WGS sequence"/>
</dbReference>
<keyword evidence="3" id="KW-0804">Transcription</keyword>
<evidence type="ECO:0000313" key="7">
    <source>
        <dbReference type="Proteomes" id="UP000655225"/>
    </source>
</evidence>
<keyword evidence="7" id="KW-1185">Reference proteome</keyword>
<dbReference type="AlphaFoldDB" id="A0A834ZQX7"/>
<evidence type="ECO:0000313" key="6">
    <source>
        <dbReference type="EMBL" id="KAF8406792.1"/>
    </source>
</evidence>
<organism evidence="6 7">
    <name type="scientific">Tetracentron sinense</name>
    <name type="common">Spur-leaf</name>
    <dbReference type="NCBI Taxonomy" id="13715"/>
    <lineage>
        <taxon>Eukaryota</taxon>
        <taxon>Viridiplantae</taxon>
        <taxon>Streptophyta</taxon>
        <taxon>Embryophyta</taxon>
        <taxon>Tracheophyta</taxon>
        <taxon>Spermatophyta</taxon>
        <taxon>Magnoliopsida</taxon>
        <taxon>Trochodendrales</taxon>
        <taxon>Trochodendraceae</taxon>
        <taxon>Tetracentron</taxon>
    </lineage>
</organism>
<dbReference type="GO" id="GO:0003677">
    <property type="term" value="F:DNA binding"/>
    <property type="evidence" value="ECO:0007669"/>
    <property type="project" value="InterPro"/>
</dbReference>